<dbReference type="AlphaFoldDB" id="A0A965ZKI2"/>
<dbReference type="EMBL" id="WWEO01000044">
    <property type="protein sequence ID" value="NCD71316.1"/>
    <property type="molecule type" value="Genomic_DNA"/>
</dbReference>
<accession>A0A965ZKI2</accession>
<evidence type="ECO:0000313" key="3">
    <source>
        <dbReference type="Proteomes" id="UP000638732"/>
    </source>
</evidence>
<gene>
    <name evidence="2" type="ORF">GSY63_18260</name>
</gene>
<dbReference type="Proteomes" id="UP000638732">
    <property type="component" value="Unassembled WGS sequence"/>
</dbReference>
<proteinExistence type="predicted"/>
<protein>
    <submittedName>
        <fullName evidence="2">DUF551 domain-containing protein</fullName>
    </submittedName>
</protein>
<evidence type="ECO:0000313" key="2">
    <source>
        <dbReference type="EMBL" id="NCD71316.1"/>
    </source>
</evidence>
<comment type="caution">
    <text evidence="2">The sequence shown here is derived from an EMBL/GenBank/DDBJ whole genome shotgun (WGS) entry which is preliminary data.</text>
</comment>
<feature type="domain" description="DUF551" evidence="1">
    <location>
        <begin position="3"/>
        <end position="65"/>
    </location>
</feature>
<reference evidence="2" key="1">
    <citation type="submission" date="2020-01" db="EMBL/GenBank/DDBJ databases">
        <authorList>
            <person name="Seo Y.L."/>
        </authorList>
    </citation>
    <scope>NUCLEOTIDE SEQUENCE</scope>
    <source>
        <strain evidence="2">R11</strain>
    </source>
</reference>
<dbReference type="RefSeq" id="WP_166587280.1">
    <property type="nucleotide sequence ID" value="NZ_WWEO01000044.1"/>
</dbReference>
<keyword evidence="3" id="KW-1185">Reference proteome</keyword>
<reference evidence="2" key="2">
    <citation type="submission" date="2020-10" db="EMBL/GenBank/DDBJ databases">
        <title>Mucilaginibacter sp. nov., isolated from soil.</title>
        <authorList>
            <person name="Jeon C.O."/>
        </authorList>
    </citation>
    <scope>NUCLEOTIDE SEQUENCE</scope>
    <source>
        <strain evidence="2">R11</strain>
    </source>
</reference>
<dbReference type="Pfam" id="PF04448">
    <property type="entry name" value="DUF551"/>
    <property type="match status" value="1"/>
</dbReference>
<sequence>MDWIAVQDKLPLDNEPVLVLISTEDDDYTRFNNMQVAYHVSKQWIGKDSGLCDVTHWLPLPPAPKPPRDEHFEAIKFASDSVMSHYIPTDRSAQTFSFAITAEGKEYTAHYEKDVDGYWTFRKYE</sequence>
<name>A0A965ZKI2_9SPHI</name>
<evidence type="ECO:0000259" key="1">
    <source>
        <dbReference type="Pfam" id="PF04448"/>
    </source>
</evidence>
<organism evidence="2 3">
    <name type="scientific">Mucilaginibacter agri</name>
    <dbReference type="NCBI Taxonomy" id="2695265"/>
    <lineage>
        <taxon>Bacteria</taxon>
        <taxon>Pseudomonadati</taxon>
        <taxon>Bacteroidota</taxon>
        <taxon>Sphingobacteriia</taxon>
        <taxon>Sphingobacteriales</taxon>
        <taxon>Sphingobacteriaceae</taxon>
        <taxon>Mucilaginibacter</taxon>
    </lineage>
</organism>
<dbReference type="InterPro" id="IPR007539">
    <property type="entry name" value="DUF551"/>
</dbReference>